<evidence type="ECO:0000256" key="11">
    <source>
        <dbReference type="RuleBase" id="RU362068"/>
    </source>
</evidence>
<gene>
    <name evidence="14" type="ORF">H7B67_19285</name>
</gene>
<dbReference type="InterPro" id="IPR036291">
    <property type="entry name" value="NAD(P)-bd_dom_sf"/>
</dbReference>
<dbReference type="GO" id="GO:0008677">
    <property type="term" value="F:2-dehydropantoate 2-reductase activity"/>
    <property type="evidence" value="ECO:0007669"/>
    <property type="project" value="UniProtKB-EC"/>
</dbReference>
<feature type="domain" description="Ketopantoate reductase C-terminal" evidence="13">
    <location>
        <begin position="183"/>
        <end position="304"/>
    </location>
</feature>
<dbReference type="GO" id="GO:0005737">
    <property type="term" value="C:cytoplasm"/>
    <property type="evidence" value="ECO:0007669"/>
    <property type="project" value="TreeGrafter"/>
</dbReference>
<dbReference type="PANTHER" id="PTHR43765:SF2">
    <property type="entry name" value="2-DEHYDROPANTOATE 2-REDUCTASE"/>
    <property type="match status" value="1"/>
</dbReference>
<evidence type="ECO:0000256" key="8">
    <source>
        <dbReference type="ARBA" id="ARBA00023002"/>
    </source>
</evidence>
<keyword evidence="6 11" id="KW-0566">Pantothenate biosynthesis</keyword>
<comment type="caution">
    <text evidence="14">The sequence shown here is derived from an EMBL/GenBank/DDBJ whole genome shotgun (WGS) entry which is preliminary data.</text>
</comment>
<evidence type="ECO:0000256" key="6">
    <source>
        <dbReference type="ARBA" id="ARBA00022655"/>
    </source>
</evidence>
<evidence type="ECO:0000313" key="15">
    <source>
        <dbReference type="Proteomes" id="UP000535838"/>
    </source>
</evidence>
<dbReference type="Pfam" id="PF02558">
    <property type="entry name" value="ApbA"/>
    <property type="match status" value="1"/>
</dbReference>
<reference evidence="14 15" key="1">
    <citation type="submission" date="2020-08" db="EMBL/GenBank/DDBJ databases">
        <title>Cohnella phylogeny.</title>
        <authorList>
            <person name="Dunlap C."/>
        </authorList>
    </citation>
    <scope>NUCLEOTIDE SEQUENCE [LARGE SCALE GENOMIC DNA]</scope>
    <source>
        <strain evidence="14 15">DSM 25241</strain>
    </source>
</reference>
<organism evidence="14 15">
    <name type="scientific">Cohnella thailandensis</name>
    <dbReference type="NCBI Taxonomy" id="557557"/>
    <lineage>
        <taxon>Bacteria</taxon>
        <taxon>Bacillati</taxon>
        <taxon>Bacillota</taxon>
        <taxon>Bacilli</taxon>
        <taxon>Bacillales</taxon>
        <taxon>Paenibacillaceae</taxon>
        <taxon>Cohnella</taxon>
    </lineage>
</organism>
<dbReference type="InterPro" id="IPR050838">
    <property type="entry name" value="Ketopantoate_reductase"/>
</dbReference>
<accession>A0A841SYD6</accession>
<dbReference type="PANTHER" id="PTHR43765">
    <property type="entry name" value="2-DEHYDROPANTOATE 2-REDUCTASE-RELATED"/>
    <property type="match status" value="1"/>
</dbReference>
<dbReference type="InterPro" id="IPR013752">
    <property type="entry name" value="KPA_reductase"/>
</dbReference>
<proteinExistence type="inferred from homology"/>
<dbReference type="SUPFAM" id="SSF51735">
    <property type="entry name" value="NAD(P)-binding Rossmann-fold domains"/>
    <property type="match status" value="1"/>
</dbReference>
<dbReference type="AlphaFoldDB" id="A0A841SYD6"/>
<dbReference type="InterPro" id="IPR013328">
    <property type="entry name" value="6PGD_dom2"/>
</dbReference>
<evidence type="ECO:0000256" key="9">
    <source>
        <dbReference type="ARBA" id="ARBA00032024"/>
    </source>
</evidence>
<dbReference type="GO" id="GO:0015940">
    <property type="term" value="P:pantothenate biosynthetic process"/>
    <property type="evidence" value="ECO:0007669"/>
    <property type="project" value="UniProtKB-UniPathway"/>
</dbReference>
<name>A0A841SYD6_9BACL</name>
<feature type="domain" description="Ketopantoate reductase N-terminal" evidence="12">
    <location>
        <begin position="1"/>
        <end position="145"/>
    </location>
</feature>
<dbReference type="Gene3D" id="1.10.1040.10">
    <property type="entry name" value="N-(1-d-carboxylethyl)-l-norvaline Dehydrogenase, domain 2"/>
    <property type="match status" value="1"/>
</dbReference>
<evidence type="ECO:0000313" key="14">
    <source>
        <dbReference type="EMBL" id="MBB6636272.1"/>
    </source>
</evidence>
<evidence type="ECO:0000256" key="3">
    <source>
        <dbReference type="ARBA" id="ARBA00007870"/>
    </source>
</evidence>
<dbReference type="Proteomes" id="UP000535838">
    <property type="component" value="Unassembled WGS sequence"/>
</dbReference>
<evidence type="ECO:0000256" key="1">
    <source>
        <dbReference type="ARBA" id="ARBA00002919"/>
    </source>
</evidence>
<evidence type="ECO:0000259" key="12">
    <source>
        <dbReference type="Pfam" id="PF02558"/>
    </source>
</evidence>
<evidence type="ECO:0000259" key="13">
    <source>
        <dbReference type="Pfam" id="PF08546"/>
    </source>
</evidence>
<comment type="catalytic activity">
    <reaction evidence="10 11">
        <text>(R)-pantoate + NADP(+) = 2-dehydropantoate + NADPH + H(+)</text>
        <dbReference type="Rhea" id="RHEA:16233"/>
        <dbReference type="ChEBI" id="CHEBI:11561"/>
        <dbReference type="ChEBI" id="CHEBI:15378"/>
        <dbReference type="ChEBI" id="CHEBI:15980"/>
        <dbReference type="ChEBI" id="CHEBI:57783"/>
        <dbReference type="ChEBI" id="CHEBI:58349"/>
        <dbReference type="EC" id="1.1.1.169"/>
    </reaction>
</comment>
<dbReference type="Pfam" id="PF08546">
    <property type="entry name" value="ApbA_C"/>
    <property type="match status" value="1"/>
</dbReference>
<dbReference type="InterPro" id="IPR008927">
    <property type="entry name" value="6-PGluconate_DH-like_C_sf"/>
</dbReference>
<dbReference type="InterPro" id="IPR013332">
    <property type="entry name" value="KPR_N"/>
</dbReference>
<evidence type="ECO:0000256" key="5">
    <source>
        <dbReference type="ARBA" id="ARBA00019465"/>
    </source>
</evidence>
<dbReference type="EC" id="1.1.1.169" evidence="4 11"/>
<evidence type="ECO:0000256" key="2">
    <source>
        <dbReference type="ARBA" id="ARBA00004994"/>
    </source>
</evidence>
<keyword evidence="7 11" id="KW-0521">NADP</keyword>
<comment type="function">
    <text evidence="1 11">Catalyzes the NADPH-dependent reduction of ketopantoate into pantoic acid.</text>
</comment>
<comment type="pathway">
    <text evidence="2 11">Cofactor biosynthesis; (R)-pantothenate biosynthesis; (R)-pantoate from 3-methyl-2-oxobutanoate: step 2/2.</text>
</comment>
<dbReference type="EMBL" id="JACJVQ010000017">
    <property type="protein sequence ID" value="MBB6636272.1"/>
    <property type="molecule type" value="Genomic_DNA"/>
</dbReference>
<evidence type="ECO:0000256" key="4">
    <source>
        <dbReference type="ARBA" id="ARBA00013014"/>
    </source>
</evidence>
<dbReference type="InterPro" id="IPR003710">
    <property type="entry name" value="ApbA"/>
</dbReference>
<dbReference type="SUPFAM" id="SSF48179">
    <property type="entry name" value="6-phosphogluconate dehydrogenase C-terminal domain-like"/>
    <property type="match status" value="1"/>
</dbReference>
<comment type="similarity">
    <text evidence="3 11">Belongs to the ketopantoate reductase family.</text>
</comment>
<dbReference type="FunFam" id="1.10.1040.10:FF:000017">
    <property type="entry name" value="2-dehydropantoate 2-reductase"/>
    <property type="match status" value="1"/>
</dbReference>
<dbReference type="GO" id="GO:0050661">
    <property type="term" value="F:NADP binding"/>
    <property type="evidence" value="ECO:0007669"/>
    <property type="project" value="TreeGrafter"/>
</dbReference>
<sequence>MGLLLAARIGAAGFGTSVWTRTREQAHLLAEQGILLKDAQGTAIRRVSVQAAPIEEAPANIDGLIVFNALKQTGLTEPLLRQLDSVLAKNAAIVSFCNGIGHIERIAAAVPGRPQLAAVTTEGALRTGPAEVMHTGTGGIWLGRAPLFEGTSSDYVQMPTEDRIKGMANVVREAGFSIFLSNNMTERILRKLLVNSVINPLTAVLRVRNGELLATEDRLRLMRSLFEETLSILQRSGLPSSEGLWEELLDVCARTARNESSMLQDVRNGRATEIEAINGAVARLAADRGLPAPRNETMAGLIRSLSGE</sequence>
<keyword evidence="8 11" id="KW-0560">Oxidoreductase</keyword>
<keyword evidence="15" id="KW-1185">Reference proteome</keyword>
<dbReference type="UniPathway" id="UPA00028">
    <property type="reaction ID" value="UER00004"/>
</dbReference>
<evidence type="ECO:0000256" key="10">
    <source>
        <dbReference type="ARBA" id="ARBA00048793"/>
    </source>
</evidence>
<dbReference type="Gene3D" id="3.40.50.720">
    <property type="entry name" value="NAD(P)-binding Rossmann-like Domain"/>
    <property type="match status" value="1"/>
</dbReference>
<evidence type="ECO:0000256" key="7">
    <source>
        <dbReference type="ARBA" id="ARBA00022857"/>
    </source>
</evidence>
<protein>
    <recommendedName>
        <fullName evidence="5 11">2-dehydropantoate 2-reductase</fullName>
        <ecNumber evidence="4 11">1.1.1.169</ecNumber>
    </recommendedName>
    <alternativeName>
        <fullName evidence="9 11">Ketopantoate reductase</fullName>
    </alternativeName>
</protein>
<dbReference type="NCBIfam" id="TIGR00745">
    <property type="entry name" value="apbA_panE"/>
    <property type="match status" value="1"/>
</dbReference>